<dbReference type="PRINTS" id="PR00237">
    <property type="entry name" value="GPCRRHODOPSN"/>
</dbReference>
<dbReference type="AlphaFoldDB" id="A0A4X1VN79"/>
<keyword evidence="10" id="KW-0675">Receptor</keyword>
<dbReference type="InterPro" id="IPR000276">
    <property type="entry name" value="GPCR_Rhodpsn"/>
</dbReference>
<dbReference type="GO" id="GO:0004930">
    <property type="term" value="F:G protein-coupled receptor activity"/>
    <property type="evidence" value="ECO:0007669"/>
    <property type="project" value="UniProtKB-KW"/>
</dbReference>
<dbReference type="Pfam" id="PF13853">
    <property type="entry name" value="7tm_4"/>
    <property type="match status" value="1"/>
</dbReference>
<dbReference type="CDD" id="cd15230">
    <property type="entry name" value="7tmA_OR5-like"/>
    <property type="match status" value="1"/>
</dbReference>
<evidence type="ECO:0000256" key="1">
    <source>
        <dbReference type="ARBA" id="ARBA00003929"/>
    </source>
</evidence>
<dbReference type="Gene3D" id="1.20.1070.10">
    <property type="entry name" value="Rhodopsin 7-helix transmembrane proteins"/>
    <property type="match status" value="1"/>
</dbReference>
<evidence type="ECO:0000256" key="2">
    <source>
        <dbReference type="ARBA" id="ARBA00004651"/>
    </source>
</evidence>
<dbReference type="PROSITE" id="PS50262">
    <property type="entry name" value="G_PROTEIN_RECEP_F1_2"/>
    <property type="match status" value="1"/>
</dbReference>
<reference evidence="14" key="2">
    <citation type="submission" date="2025-08" db="UniProtKB">
        <authorList>
            <consortium name="Ensembl"/>
        </authorList>
    </citation>
    <scope>IDENTIFICATION</scope>
</reference>
<dbReference type="GO" id="GO:0005886">
    <property type="term" value="C:plasma membrane"/>
    <property type="evidence" value="ECO:0007669"/>
    <property type="project" value="UniProtKB-SubCell"/>
</dbReference>
<keyword evidence="9 12" id="KW-0472">Membrane</keyword>
<protein>
    <submittedName>
        <fullName evidence="14">Olfactory receptor 1052-like</fullName>
    </submittedName>
</protein>
<feature type="transmembrane region" description="Helical" evidence="12">
    <location>
        <begin position="278"/>
        <end position="302"/>
    </location>
</feature>
<evidence type="ECO:0000256" key="3">
    <source>
        <dbReference type="ARBA" id="ARBA00022475"/>
    </source>
</evidence>
<feature type="transmembrane region" description="Helical" evidence="12">
    <location>
        <begin position="238"/>
        <end position="266"/>
    </location>
</feature>
<evidence type="ECO:0000256" key="6">
    <source>
        <dbReference type="ARBA" id="ARBA00022725"/>
    </source>
</evidence>
<evidence type="ECO:0000256" key="4">
    <source>
        <dbReference type="ARBA" id="ARBA00022606"/>
    </source>
</evidence>
<reference evidence="14 15" key="1">
    <citation type="submission" date="2017-08" db="EMBL/GenBank/DDBJ databases">
        <title>USMARCv1.0.</title>
        <authorList>
            <person name="Hannum G.I."/>
            <person name="Koren S."/>
            <person name="Schroeder S.G."/>
            <person name="Chin S.C."/>
            <person name="Nonneman D.J."/>
            <person name="Becker S.A."/>
            <person name="Rosen B.D."/>
            <person name="Bickhart D.M."/>
            <person name="Putnam N.H."/>
            <person name="Green R.E."/>
            <person name="Tuggle C.K."/>
            <person name="Liu H."/>
            <person name="Rohrer G.A."/>
            <person name="Warr A."/>
            <person name="Hall R."/>
            <person name="Kim K."/>
            <person name="Hume D.A."/>
            <person name="Talbot R."/>
            <person name="Chow W."/>
            <person name="Howe K."/>
            <person name="Schwartz A.S."/>
            <person name="Watson M."/>
            <person name="Archibald A.L."/>
            <person name="Phillippy A.M."/>
            <person name="Smith T.P.L."/>
        </authorList>
    </citation>
    <scope>NUCLEOTIDE SEQUENCE [LARGE SCALE GENOMIC DNA]</scope>
</reference>
<dbReference type="FunFam" id="1.20.1070.10:FF:000004">
    <property type="entry name" value="Olfactory receptor"/>
    <property type="match status" value="1"/>
</dbReference>
<evidence type="ECO:0000256" key="7">
    <source>
        <dbReference type="ARBA" id="ARBA00022989"/>
    </source>
</evidence>
<keyword evidence="5 12" id="KW-0812">Transmembrane</keyword>
<feature type="transmembrane region" description="Helical" evidence="12">
    <location>
        <begin position="139"/>
        <end position="161"/>
    </location>
</feature>
<evidence type="ECO:0000313" key="15">
    <source>
        <dbReference type="Proteomes" id="UP000314985"/>
    </source>
</evidence>
<dbReference type="InterPro" id="IPR017452">
    <property type="entry name" value="GPCR_Rhodpsn_7TM"/>
</dbReference>
<evidence type="ECO:0000259" key="13">
    <source>
        <dbReference type="PROSITE" id="PS50262"/>
    </source>
</evidence>
<name>A0A4X1VN79_PIG</name>
<comment type="function">
    <text evidence="1">Putative odorant or sperm cell receptor.</text>
</comment>
<accession>A0A4X1VN79</accession>
<keyword evidence="3" id="KW-1003">Cell membrane</keyword>
<evidence type="ECO:0000256" key="9">
    <source>
        <dbReference type="ARBA" id="ARBA00023136"/>
    </source>
</evidence>
<dbReference type="PANTHER" id="PTHR48018">
    <property type="entry name" value="OLFACTORY RECEPTOR"/>
    <property type="match status" value="1"/>
</dbReference>
<keyword evidence="11" id="KW-0807">Transducer</keyword>
<keyword evidence="8" id="KW-0297">G-protein coupled receptor</keyword>
<keyword evidence="7 12" id="KW-1133">Transmembrane helix</keyword>
<evidence type="ECO:0000256" key="11">
    <source>
        <dbReference type="ARBA" id="ARBA00023224"/>
    </source>
</evidence>
<feature type="transmembrane region" description="Helical" evidence="12">
    <location>
        <begin position="181"/>
        <end position="199"/>
    </location>
</feature>
<feature type="transmembrane region" description="Helical" evidence="12">
    <location>
        <begin position="67"/>
        <end position="89"/>
    </location>
</feature>
<evidence type="ECO:0000256" key="5">
    <source>
        <dbReference type="ARBA" id="ARBA00022692"/>
    </source>
</evidence>
<evidence type="ECO:0000313" key="14">
    <source>
        <dbReference type="Ensembl" id="ENSSSCP00070043486.1"/>
    </source>
</evidence>
<organism evidence="14 15">
    <name type="scientific">Sus scrofa</name>
    <name type="common">Pig</name>
    <dbReference type="NCBI Taxonomy" id="9823"/>
    <lineage>
        <taxon>Eukaryota</taxon>
        <taxon>Metazoa</taxon>
        <taxon>Chordata</taxon>
        <taxon>Craniata</taxon>
        <taxon>Vertebrata</taxon>
        <taxon>Euteleostomi</taxon>
        <taxon>Mammalia</taxon>
        <taxon>Eutheria</taxon>
        <taxon>Laurasiatheria</taxon>
        <taxon>Artiodactyla</taxon>
        <taxon>Suina</taxon>
        <taxon>Suidae</taxon>
        <taxon>Sus</taxon>
    </lineage>
</organism>
<dbReference type="PRINTS" id="PR00245">
    <property type="entry name" value="OLFACTORYR"/>
</dbReference>
<gene>
    <name evidence="14" type="primary">LOC100513644</name>
</gene>
<dbReference type="InterPro" id="IPR000725">
    <property type="entry name" value="Olfact_rcpt"/>
</dbReference>
<feature type="domain" description="G-protein coupled receptors family 1 profile" evidence="13">
    <location>
        <begin position="82"/>
        <end position="331"/>
    </location>
</feature>
<feature type="transmembrane region" description="Helical" evidence="12">
    <location>
        <begin position="101"/>
        <end position="119"/>
    </location>
</feature>
<dbReference type="Proteomes" id="UP000314985">
    <property type="component" value="Chromosome 2"/>
</dbReference>
<evidence type="ECO:0000256" key="8">
    <source>
        <dbReference type="ARBA" id="ARBA00023040"/>
    </source>
</evidence>
<dbReference type="Ensembl" id="ENSSSCT00070051422.1">
    <property type="protein sequence ID" value="ENSSSCP00070043486.1"/>
    <property type="gene ID" value="ENSSSCG00070025730.1"/>
</dbReference>
<dbReference type="GO" id="GO:0004984">
    <property type="term" value="F:olfactory receptor activity"/>
    <property type="evidence" value="ECO:0007669"/>
    <property type="project" value="InterPro"/>
</dbReference>
<keyword evidence="6" id="KW-0552">Olfaction</keyword>
<dbReference type="SUPFAM" id="SSF81321">
    <property type="entry name" value="Family A G protein-coupled receptor-like"/>
    <property type="match status" value="1"/>
</dbReference>
<comment type="subcellular location">
    <subcellularLocation>
        <location evidence="2">Cell membrane</location>
        <topology evidence="2">Multi-pass membrane protein</topology>
    </subcellularLocation>
</comment>
<evidence type="ECO:0000256" key="10">
    <source>
        <dbReference type="ARBA" id="ARBA00023170"/>
    </source>
</evidence>
<keyword evidence="4" id="KW-0716">Sensory transduction</keyword>
<sequence>MWDLRGSLPLRDRCDFSIDAMVTPCFSSSSALPRVKHTRGMALGQNHTTVTRFILLGLTDQAHQKPLLFALFLLVYLVTLVGNLGLIDLIRTSAPLHTPMYFLLSVLSVLDVCNSSSFTPRLLVSLLATDRSISFMGCAVQMALLTLFGPEECLLLSVMAYDRFVAICRPLLYHTIMSKHLCVRLVLATCAVATLNSVLQTGNVFILPYCGPNIIDHYMCDIPPLLHLACSDTATANVILLVLSASVTLPTISVIVVSYAYILVTICRMRSLQAQSKAFSTCASHLTAVSLFYGSVFLVYVQPDPQRASAYNKILSVFYTIVIPMLNPLVYSLRNKDVKAAVQARGLRLHTRGMCQKGLW</sequence>
<evidence type="ECO:0000256" key="12">
    <source>
        <dbReference type="SAM" id="Phobius"/>
    </source>
</evidence>
<feature type="transmembrane region" description="Helical" evidence="12">
    <location>
        <begin position="314"/>
        <end position="333"/>
    </location>
</feature>
<proteinExistence type="predicted"/>